<protein>
    <recommendedName>
        <fullName evidence="1">PDZ domain-containing protein</fullName>
    </recommendedName>
</protein>
<sequence>MIELGFDLAGLETRCVTGLVAGSAAERAGVREGDRVLDGPAGSRVIKGGLDTVSLTLQRGGRTFEVIYKPRGAEARSYRWLSPSS</sequence>
<evidence type="ECO:0000313" key="2">
    <source>
        <dbReference type="EMBL" id="MFC5827294.1"/>
    </source>
</evidence>
<dbReference type="RefSeq" id="WP_379516799.1">
    <property type="nucleotide sequence ID" value="NZ_JBHSPA010000028.1"/>
</dbReference>
<name>A0ABW1CQK8_9ACTN</name>
<keyword evidence="3" id="KW-1185">Reference proteome</keyword>
<dbReference type="PROSITE" id="PS50106">
    <property type="entry name" value="PDZ"/>
    <property type="match status" value="1"/>
</dbReference>
<dbReference type="SUPFAM" id="SSF50156">
    <property type="entry name" value="PDZ domain-like"/>
    <property type="match status" value="1"/>
</dbReference>
<dbReference type="Gene3D" id="2.30.42.10">
    <property type="match status" value="1"/>
</dbReference>
<dbReference type="EMBL" id="JBHSPA010000028">
    <property type="protein sequence ID" value="MFC5827294.1"/>
    <property type="molecule type" value="Genomic_DNA"/>
</dbReference>
<dbReference type="InterPro" id="IPR036034">
    <property type="entry name" value="PDZ_sf"/>
</dbReference>
<dbReference type="InterPro" id="IPR001478">
    <property type="entry name" value="PDZ"/>
</dbReference>
<organism evidence="2 3">
    <name type="scientific">Nonomuraea insulae</name>
    <dbReference type="NCBI Taxonomy" id="1616787"/>
    <lineage>
        <taxon>Bacteria</taxon>
        <taxon>Bacillati</taxon>
        <taxon>Actinomycetota</taxon>
        <taxon>Actinomycetes</taxon>
        <taxon>Streptosporangiales</taxon>
        <taxon>Streptosporangiaceae</taxon>
        <taxon>Nonomuraea</taxon>
    </lineage>
</organism>
<comment type="caution">
    <text evidence="2">The sequence shown here is derived from an EMBL/GenBank/DDBJ whole genome shotgun (WGS) entry which is preliminary data.</text>
</comment>
<evidence type="ECO:0000259" key="1">
    <source>
        <dbReference type="PROSITE" id="PS50106"/>
    </source>
</evidence>
<feature type="domain" description="PDZ" evidence="1">
    <location>
        <begin position="1"/>
        <end position="37"/>
    </location>
</feature>
<dbReference type="Proteomes" id="UP001596058">
    <property type="component" value="Unassembled WGS sequence"/>
</dbReference>
<evidence type="ECO:0000313" key="3">
    <source>
        <dbReference type="Proteomes" id="UP001596058"/>
    </source>
</evidence>
<proteinExistence type="predicted"/>
<reference evidence="3" key="1">
    <citation type="journal article" date="2019" name="Int. J. Syst. Evol. Microbiol.">
        <title>The Global Catalogue of Microorganisms (GCM) 10K type strain sequencing project: providing services to taxonomists for standard genome sequencing and annotation.</title>
        <authorList>
            <consortium name="The Broad Institute Genomics Platform"/>
            <consortium name="The Broad Institute Genome Sequencing Center for Infectious Disease"/>
            <person name="Wu L."/>
            <person name="Ma J."/>
        </authorList>
    </citation>
    <scope>NUCLEOTIDE SEQUENCE [LARGE SCALE GENOMIC DNA]</scope>
    <source>
        <strain evidence="3">CCUG 53903</strain>
    </source>
</reference>
<accession>A0ABW1CQK8</accession>
<gene>
    <name evidence="2" type="ORF">ACFPZ3_25810</name>
</gene>